<evidence type="ECO:0000256" key="8">
    <source>
        <dbReference type="ARBA" id="ARBA00023049"/>
    </source>
</evidence>
<protein>
    <recommendedName>
        <fullName evidence="12">Peptidase M43 pregnancy-associated plasma-A domain-containing protein</fullName>
    </recommendedName>
</protein>
<evidence type="ECO:0000256" key="1">
    <source>
        <dbReference type="ARBA" id="ARBA00003174"/>
    </source>
</evidence>
<feature type="chain" id="PRO_5002526315" description="Peptidase M43 pregnancy-associated plasma-A domain-containing protein" evidence="11">
    <location>
        <begin position="20"/>
        <end position="537"/>
    </location>
</feature>
<keyword evidence="9" id="KW-1015">Disulfide bond</keyword>
<organism evidence="13 14">
    <name type="scientific">Hirsutella minnesotensis 3608</name>
    <dbReference type="NCBI Taxonomy" id="1043627"/>
    <lineage>
        <taxon>Eukaryota</taxon>
        <taxon>Fungi</taxon>
        <taxon>Dikarya</taxon>
        <taxon>Ascomycota</taxon>
        <taxon>Pezizomycotina</taxon>
        <taxon>Sordariomycetes</taxon>
        <taxon>Hypocreomycetidae</taxon>
        <taxon>Hypocreales</taxon>
        <taxon>Ophiocordycipitaceae</taxon>
        <taxon>Hirsutella</taxon>
    </lineage>
</organism>
<name>A0A0F7ZZT8_9HYPO</name>
<reference evidence="13 14" key="1">
    <citation type="journal article" date="2014" name="Genome Biol. Evol.">
        <title>Comparative genomics and transcriptomics analyses reveal divergent lifestyle features of nematode endoparasitic fungus Hirsutella minnesotensis.</title>
        <authorList>
            <person name="Lai Y."/>
            <person name="Liu K."/>
            <person name="Zhang X."/>
            <person name="Zhang X."/>
            <person name="Li K."/>
            <person name="Wang N."/>
            <person name="Shu C."/>
            <person name="Wu Y."/>
            <person name="Wang C."/>
            <person name="Bushley K.E."/>
            <person name="Xiang M."/>
            <person name="Liu X."/>
        </authorList>
    </citation>
    <scope>NUCLEOTIDE SEQUENCE [LARGE SCALE GENOMIC DNA]</scope>
    <source>
        <strain evidence="13 14">3608</strain>
    </source>
</reference>
<dbReference type="GO" id="GO:0046872">
    <property type="term" value="F:metal ion binding"/>
    <property type="evidence" value="ECO:0007669"/>
    <property type="project" value="UniProtKB-KW"/>
</dbReference>
<keyword evidence="3" id="KW-0645">Protease</keyword>
<evidence type="ECO:0000313" key="13">
    <source>
        <dbReference type="EMBL" id="KJZ74772.1"/>
    </source>
</evidence>
<feature type="region of interest" description="Disordered" evidence="10">
    <location>
        <begin position="264"/>
        <end position="283"/>
    </location>
</feature>
<evidence type="ECO:0000256" key="5">
    <source>
        <dbReference type="ARBA" id="ARBA00022729"/>
    </source>
</evidence>
<feature type="domain" description="Peptidase M43 pregnancy-associated plasma-A" evidence="12">
    <location>
        <begin position="227"/>
        <end position="319"/>
    </location>
</feature>
<keyword evidence="14" id="KW-1185">Reference proteome</keyword>
<dbReference type="SUPFAM" id="SSF55486">
    <property type="entry name" value="Metalloproteases ('zincins'), catalytic domain"/>
    <property type="match status" value="1"/>
</dbReference>
<proteinExistence type="inferred from homology"/>
<dbReference type="AlphaFoldDB" id="A0A0F7ZZT8"/>
<dbReference type="CDD" id="cd04275">
    <property type="entry name" value="ZnMc_pappalysin_like"/>
    <property type="match status" value="1"/>
</dbReference>
<dbReference type="GO" id="GO:0008237">
    <property type="term" value="F:metallopeptidase activity"/>
    <property type="evidence" value="ECO:0007669"/>
    <property type="project" value="UniProtKB-KW"/>
</dbReference>
<keyword evidence="4" id="KW-0479">Metal-binding</keyword>
<dbReference type="InterPro" id="IPR024079">
    <property type="entry name" value="MetalloPept_cat_dom_sf"/>
</dbReference>
<feature type="region of interest" description="Disordered" evidence="10">
    <location>
        <begin position="29"/>
        <end position="71"/>
    </location>
</feature>
<sequence length="537" mass="58707">MLPCTLNCFLWFLAAPVLGASPRALFGRQDAPQGSESLDPFQDLLQTIPPPPESSAPQDLTCGTSEPPPSLLAANQQLAASNNLTRRAAAPPPPRTNIDVYMHIIAASETSPENLNDATIKKQMDVLNDNFKSTAFSFTLRGTDRTFDKKLADLMLAKELETVNVPPEILDMKKKLRKGGFSAINIYVTKLDSVGGAATLPNYLSDISKNGYILDGINMNAKAFPGGDYKAGPSLMNEGKALTHEVGHWFGLVHTFQGGCGGEGDTIDDTPPQEKPSEGCPVGKRSCGNKVEDAVHNFMDYSSDSCRTEFSPGQIARLFQLWDRYRRPGRDCGEKAHTEAACGALGYCQLYDAQSIPNDKRFQTTTDCLKTMIPDLHCNYFDKDPKACNLGLPEVFCSLYDSPDPKFRRTDNKFKNTADCLAASAKSCDAYDQPKKPDNTFTSAKECLAARVPTTLCSAYDTNPPDHVFLNNGDCLAAHLPYISCLFYGGYMKRAKPDGRFKGLFECVEARQTDFGAIPKPALTPNKFDKNGKPITP</sequence>
<evidence type="ECO:0000256" key="7">
    <source>
        <dbReference type="ARBA" id="ARBA00022833"/>
    </source>
</evidence>
<evidence type="ECO:0000256" key="2">
    <source>
        <dbReference type="ARBA" id="ARBA00008721"/>
    </source>
</evidence>
<keyword evidence="6" id="KW-0378">Hydrolase</keyword>
<evidence type="ECO:0000256" key="4">
    <source>
        <dbReference type="ARBA" id="ARBA00022723"/>
    </source>
</evidence>
<dbReference type="GO" id="GO:0006508">
    <property type="term" value="P:proteolysis"/>
    <property type="evidence" value="ECO:0007669"/>
    <property type="project" value="UniProtKB-KW"/>
</dbReference>
<accession>A0A0F7ZZT8</accession>
<evidence type="ECO:0000256" key="10">
    <source>
        <dbReference type="SAM" id="MobiDB-lite"/>
    </source>
</evidence>
<evidence type="ECO:0000256" key="6">
    <source>
        <dbReference type="ARBA" id="ARBA00022801"/>
    </source>
</evidence>
<dbReference type="PANTHER" id="PTHR47466:SF1">
    <property type="entry name" value="METALLOPROTEASE MEP1 (AFU_ORTHOLOGUE AFUA_1G07730)-RELATED"/>
    <property type="match status" value="1"/>
</dbReference>
<keyword evidence="8" id="KW-0482">Metalloprotease</keyword>
<evidence type="ECO:0000259" key="12">
    <source>
        <dbReference type="Pfam" id="PF05572"/>
    </source>
</evidence>
<feature type="signal peptide" evidence="11">
    <location>
        <begin position="1"/>
        <end position="19"/>
    </location>
</feature>
<evidence type="ECO:0000256" key="9">
    <source>
        <dbReference type="ARBA" id="ARBA00023157"/>
    </source>
</evidence>
<gene>
    <name evidence="13" type="ORF">HIM_05889</name>
</gene>
<dbReference type="Pfam" id="PF05572">
    <property type="entry name" value="Peptidase_M43"/>
    <property type="match status" value="1"/>
</dbReference>
<keyword evidence="7" id="KW-0862">Zinc</keyword>
<evidence type="ECO:0000256" key="3">
    <source>
        <dbReference type="ARBA" id="ARBA00022670"/>
    </source>
</evidence>
<feature type="compositionally biased region" description="Polar residues" evidence="10">
    <location>
        <begin position="55"/>
        <end position="64"/>
    </location>
</feature>
<evidence type="ECO:0000313" key="14">
    <source>
        <dbReference type="Proteomes" id="UP000054481"/>
    </source>
</evidence>
<dbReference type="Gene3D" id="3.40.390.10">
    <property type="entry name" value="Collagenase (Catalytic Domain)"/>
    <property type="match status" value="1"/>
</dbReference>
<evidence type="ECO:0000256" key="11">
    <source>
        <dbReference type="SAM" id="SignalP"/>
    </source>
</evidence>
<dbReference type="Proteomes" id="UP000054481">
    <property type="component" value="Unassembled WGS sequence"/>
</dbReference>
<dbReference type="InterPro" id="IPR008754">
    <property type="entry name" value="Peptidase_M43"/>
</dbReference>
<dbReference type="PANTHER" id="PTHR47466">
    <property type="match status" value="1"/>
</dbReference>
<comment type="function">
    <text evidence="1">Secreted metalloproteinase that allows assimilation of proteinaceous substrates.</text>
</comment>
<comment type="similarity">
    <text evidence="2">Belongs to the peptidase M43B family.</text>
</comment>
<dbReference type="EMBL" id="KQ030523">
    <property type="protein sequence ID" value="KJZ74772.1"/>
    <property type="molecule type" value="Genomic_DNA"/>
</dbReference>
<keyword evidence="5 11" id="KW-0732">Signal</keyword>
<dbReference type="OrthoDB" id="536211at2759"/>